<dbReference type="EMBL" id="JAANIT010000087">
    <property type="protein sequence ID" value="KAG1552445.1"/>
    <property type="molecule type" value="Genomic_DNA"/>
</dbReference>
<proteinExistence type="inferred from homology"/>
<dbReference type="AlphaFoldDB" id="A0A9P6YNJ6"/>
<protein>
    <submittedName>
        <fullName evidence="3">Uncharacterized protein</fullName>
    </submittedName>
</protein>
<reference evidence="3" key="1">
    <citation type="journal article" date="2020" name="Microb. Genom.">
        <title>Genetic diversity of clinical and environmental Mucorales isolates obtained from an investigation of mucormycosis cases among solid organ transplant recipients.</title>
        <authorList>
            <person name="Nguyen M.H."/>
            <person name="Kaul D."/>
            <person name="Muto C."/>
            <person name="Cheng S.J."/>
            <person name="Richter R.A."/>
            <person name="Bruno V.M."/>
            <person name="Liu G."/>
            <person name="Beyhan S."/>
            <person name="Sundermann A.J."/>
            <person name="Mounaud S."/>
            <person name="Pasculle A.W."/>
            <person name="Nierman W.C."/>
            <person name="Driscoll E."/>
            <person name="Cumbie R."/>
            <person name="Clancy C.J."/>
            <person name="Dupont C.L."/>
        </authorList>
    </citation>
    <scope>NUCLEOTIDE SEQUENCE</scope>
    <source>
        <strain evidence="3">GL16</strain>
    </source>
</reference>
<keyword evidence="2" id="KW-0808">Transferase</keyword>
<dbReference type="OrthoDB" id="439943at2759"/>
<evidence type="ECO:0000313" key="3">
    <source>
        <dbReference type="EMBL" id="KAG1552445.1"/>
    </source>
</evidence>
<dbReference type="PIRSF" id="PIRSF018153">
    <property type="entry name" value="Glyco_trans_15"/>
    <property type="match status" value="1"/>
</dbReference>
<sequence length="285" mass="33779">MRNLEDQFNKNHNYPYLIFTDQDLSQEYMELVASLSKATVKFEKVGKDLYGYHPRTDLERAAQARIDMSQMVFGESEDYRFQSRFMAGMIYRHPMMLELDFTWRFEAGTEYICPINQDLFQYIFENNKTTSFSMALYEYKETIPSLYQTVLDFAAKHPEWIKSEQDSSSLWSFVQDPFTKTFNGCHLWNNLQIANVGFYGGEKYQAFFNYLDESNGIFYERWGDPVIQSLGATLFLSKSDIHFWDTVGYRVANFFTHCPTDYAKCTCRPEQNFDFNGYSCLRFYF</sequence>
<dbReference type="GO" id="GO:0000026">
    <property type="term" value="F:alpha-1,2-mannosyltransferase activity"/>
    <property type="evidence" value="ECO:0007669"/>
    <property type="project" value="TreeGrafter"/>
</dbReference>
<comment type="similarity">
    <text evidence="1">Belongs to the glycosyltransferase 15 family.</text>
</comment>
<name>A0A9P6YNJ6_RHIOR</name>
<dbReference type="GO" id="GO:0006487">
    <property type="term" value="P:protein N-linked glycosylation"/>
    <property type="evidence" value="ECO:0007669"/>
    <property type="project" value="TreeGrafter"/>
</dbReference>
<comment type="caution">
    <text evidence="3">The sequence shown here is derived from an EMBL/GenBank/DDBJ whole genome shotgun (WGS) entry which is preliminary data.</text>
</comment>
<dbReference type="Proteomes" id="UP000717996">
    <property type="component" value="Unassembled WGS sequence"/>
</dbReference>
<organism evidence="3 4">
    <name type="scientific">Rhizopus oryzae</name>
    <name type="common">Mucormycosis agent</name>
    <name type="synonym">Rhizopus arrhizus var. delemar</name>
    <dbReference type="NCBI Taxonomy" id="64495"/>
    <lineage>
        <taxon>Eukaryota</taxon>
        <taxon>Fungi</taxon>
        <taxon>Fungi incertae sedis</taxon>
        <taxon>Mucoromycota</taxon>
        <taxon>Mucoromycotina</taxon>
        <taxon>Mucoromycetes</taxon>
        <taxon>Mucorales</taxon>
        <taxon>Mucorineae</taxon>
        <taxon>Rhizopodaceae</taxon>
        <taxon>Rhizopus</taxon>
    </lineage>
</organism>
<dbReference type="InterPro" id="IPR002685">
    <property type="entry name" value="Glyco_trans_15"/>
</dbReference>
<dbReference type="GO" id="GO:0005794">
    <property type="term" value="C:Golgi apparatus"/>
    <property type="evidence" value="ECO:0007669"/>
    <property type="project" value="TreeGrafter"/>
</dbReference>
<evidence type="ECO:0000313" key="4">
    <source>
        <dbReference type="Proteomes" id="UP000717996"/>
    </source>
</evidence>
<dbReference type="GO" id="GO:0000032">
    <property type="term" value="P:cell wall mannoprotein biosynthetic process"/>
    <property type="evidence" value="ECO:0007669"/>
    <property type="project" value="TreeGrafter"/>
</dbReference>
<dbReference type="InterPro" id="IPR029044">
    <property type="entry name" value="Nucleotide-diphossugar_trans"/>
</dbReference>
<dbReference type="SUPFAM" id="SSF53448">
    <property type="entry name" value="Nucleotide-diphospho-sugar transferases"/>
    <property type="match status" value="1"/>
</dbReference>
<dbReference type="GO" id="GO:0016020">
    <property type="term" value="C:membrane"/>
    <property type="evidence" value="ECO:0007669"/>
    <property type="project" value="InterPro"/>
</dbReference>
<gene>
    <name evidence="3" type="ORF">G6F51_001220</name>
</gene>
<dbReference type="PANTHER" id="PTHR31121:SF6">
    <property type="entry name" value="ALPHA-1,2 MANNOSYLTRANSFERASE KTR1"/>
    <property type="match status" value="1"/>
</dbReference>
<accession>A0A9P6YNJ6</accession>
<evidence type="ECO:0000256" key="2">
    <source>
        <dbReference type="ARBA" id="ARBA00022679"/>
    </source>
</evidence>
<dbReference type="Gene3D" id="3.90.550.10">
    <property type="entry name" value="Spore Coat Polysaccharide Biosynthesis Protein SpsA, Chain A"/>
    <property type="match status" value="1"/>
</dbReference>
<dbReference type="PANTHER" id="PTHR31121">
    <property type="entry name" value="ALPHA-1,2 MANNOSYLTRANSFERASE KTR1"/>
    <property type="match status" value="1"/>
</dbReference>
<dbReference type="Pfam" id="PF01793">
    <property type="entry name" value="Glyco_transf_15"/>
    <property type="match status" value="1"/>
</dbReference>
<evidence type="ECO:0000256" key="1">
    <source>
        <dbReference type="ARBA" id="ARBA00007677"/>
    </source>
</evidence>